<organism evidence="1 2">
    <name type="scientific">Demequina litorisediminis</name>
    <dbReference type="NCBI Taxonomy" id="1849022"/>
    <lineage>
        <taxon>Bacteria</taxon>
        <taxon>Bacillati</taxon>
        <taxon>Actinomycetota</taxon>
        <taxon>Actinomycetes</taxon>
        <taxon>Micrococcales</taxon>
        <taxon>Demequinaceae</taxon>
        <taxon>Demequina</taxon>
    </lineage>
</organism>
<comment type="caution">
    <text evidence="1">The sequence shown here is derived from an EMBL/GenBank/DDBJ whole genome shotgun (WGS) entry which is preliminary data.</text>
</comment>
<sequence length="72" mass="8251">MRETGVLMTIWTNPSDMVREALTWSGLEVTAAVARFVEQYVFFLEWVEADPATVQEWLAATRDFGVIIVRDD</sequence>
<keyword evidence="2" id="KW-1185">Reference proteome</keyword>
<dbReference type="Proteomes" id="UP001157125">
    <property type="component" value="Unassembled WGS sequence"/>
</dbReference>
<reference evidence="2" key="1">
    <citation type="journal article" date="2019" name="Int. J. Syst. Evol. Microbiol.">
        <title>The Global Catalogue of Microorganisms (GCM) 10K type strain sequencing project: providing services to taxonomists for standard genome sequencing and annotation.</title>
        <authorList>
            <consortium name="The Broad Institute Genomics Platform"/>
            <consortium name="The Broad Institute Genome Sequencing Center for Infectious Disease"/>
            <person name="Wu L."/>
            <person name="Ma J."/>
        </authorList>
    </citation>
    <scope>NUCLEOTIDE SEQUENCE [LARGE SCALE GENOMIC DNA]</scope>
    <source>
        <strain evidence="2">NBRC 112299</strain>
    </source>
</reference>
<dbReference type="EMBL" id="BSUN01000001">
    <property type="protein sequence ID" value="GMA37552.1"/>
    <property type="molecule type" value="Genomic_DNA"/>
</dbReference>
<evidence type="ECO:0000313" key="1">
    <source>
        <dbReference type="EMBL" id="GMA37552.1"/>
    </source>
</evidence>
<evidence type="ECO:0000313" key="2">
    <source>
        <dbReference type="Proteomes" id="UP001157125"/>
    </source>
</evidence>
<proteinExistence type="predicted"/>
<accession>A0ABQ6ILE5</accession>
<name>A0ABQ6ILE5_9MICO</name>
<gene>
    <name evidence="1" type="ORF">GCM10025876_37560</name>
</gene>
<protein>
    <submittedName>
        <fullName evidence="1">Uncharacterized protein</fullName>
    </submittedName>
</protein>